<comment type="caution">
    <text evidence="2">The sequence shown here is derived from an EMBL/GenBank/DDBJ whole genome shotgun (WGS) entry which is preliminary data.</text>
</comment>
<organism evidence="2 3">
    <name type="scientific">Olea europaea subsp. europaea</name>
    <dbReference type="NCBI Taxonomy" id="158383"/>
    <lineage>
        <taxon>Eukaryota</taxon>
        <taxon>Viridiplantae</taxon>
        <taxon>Streptophyta</taxon>
        <taxon>Embryophyta</taxon>
        <taxon>Tracheophyta</taxon>
        <taxon>Spermatophyta</taxon>
        <taxon>Magnoliopsida</taxon>
        <taxon>eudicotyledons</taxon>
        <taxon>Gunneridae</taxon>
        <taxon>Pentapetalae</taxon>
        <taxon>asterids</taxon>
        <taxon>lamiids</taxon>
        <taxon>Lamiales</taxon>
        <taxon>Oleaceae</taxon>
        <taxon>Oleeae</taxon>
        <taxon>Olea</taxon>
    </lineage>
</organism>
<dbReference type="EMBL" id="CACTIH010007249">
    <property type="protein sequence ID" value="CAA3005718.1"/>
    <property type="molecule type" value="Genomic_DNA"/>
</dbReference>
<protein>
    <submittedName>
        <fullName evidence="2">Uncharacterized protein</fullName>
    </submittedName>
</protein>
<evidence type="ECO:0000256" key="1">
    <source>
        <dbReference type="SAM" id="Phobius"/>
    </source>
</evidence>
<evidence type="ECO:0000313" key="3">
    <source>
        <dbReference type="Proteomes" id="UP000594638"/>
    </source>
</evidence>
<keyword evidence="3" id="KW-1185">Reference proteome</keyword>
<evidence type="ECO:0000313" key="2">
    <source>
        <dbReference type="EMBL" id="CAA3005718.1"/>
    </source>
</evidence>
<reference evidence="2 3" key="1">
    <citation type="submission" date="2019-12" db="EMBL/GenBank/DDBJ databases">
        <authorList>
            <person name="Alioto T."/>
            <person name="Alioto T."/>
            <person name="Gomez Garrido J."/>
        </authorList>
    </citation>
    <scope>NUCLEOTIDE SEQUENCE [LARGE SCALE GENOMIC DNA]</scope>
</reference>
<dbReference type="Gramene" id="OE9A071434T1">
    <property type="protein sequence ID" value="OE9A071434C1"/>
    <property type="gene ID" value="OE9A071434"/>
</dbReference>
<accession>A0A8S0TQQ4</accession>
<name>A0A8S0TQQ4_OLEEU</name>
<gene>
    <name evidence="2" type="ORF">OLEA9_A071434</name>
</gene>
<keyword evidence="1" id="KW-0812">Transmembrane</keyword>
<dbReference type="Proteomes" id="UP000594638">
    <property type="component" value="Unassembled WGS sequence"/>
</dbReference>
<feature type="transmembrane region" description="Helical" evidence="1">
    <location>
        <begin position="25"/>
        <end position="50"/>
    </location>
</feature>
<sequence length="99" mass="11231">MLNHGENRKGLKHIIMGMSKKTLNLFYFLGIFLCLTMKCDFCTISVYGLVEMTRSRIRCRMKNCLAGLEREAGGTNLIAAIFYAHYSVYQPVDPSTSLN</sequence>
<keyword evidence="1" id="KW-0472">Membrane</keyword>
<proteinExistence type="predicted"/>
<keyword evidence="1" id="KW-1133">Transmembrane helix</keyword>
<dbReference type="AlphaFoldDB" id="A0A8S0TQQ4"/>